<evidence type="ECO:0000259" key="3">
    <source>
        <dbReference type="Pfam" id="PF25881"/>
    </source>
</evidence>
<organism evidence="4 5">
    <name type="scientific">Croceibacterium atlanticum</name>
    <dbReference type="NCBI Taxonomy" id="1267766"/>
    <lineage>
        <taxon>Bacteria</taxon>
        <taxon>Pseudomonadati</taxon>
        <taxon>Pseudomonadota</taxon>
        <taxon>Alphaproteobacteria</taxon>
        <taxon>Sphingomonadales</taxon>
        <taxon>Erythrobacteraceae</taxon>
        <taxon>Croceibacterium</taxon>
    </lineage>
</organism>
<proteinExistence type="predicted"/>
<dbReference type="AlphaFoldDB" id="A0A0F7KY99"/>
<protein>
    <submittedName>
        <fullName evidence="4">Multidrug resistance protein MdtN</fullName>
    </submittedName>
</protein>
<sequence length="335" mass="36343">MNKRLIAIIALVALAIIAYSTSGFGLFADDRNGPLKLYGNVDIREVDLGFRVGGRIAEIAVEEGDRVEQGQQLARLDPAPIDARVAEADAAIARARAQLAELRNGSRTQDVRQASAAVEAARAAYEKAQQDVERREPLVGPGAISREVWQATVAARDQAKAQLEQARQTYSKLREGARPEQIAAGEAQLESALAARGSITTDLGDTVLEAPLDGTVVTRAQEPGAIVQPTQTVLTMSIDRPLRIRAYVAEQDLSRVAPGMEVEVEVDGNPRIYKGQIGYISPQAEFTPKTVQTEDLRTDLVYRMRIIVKDPDDRLRQGQPVTVIVPRPNPAPAEG</sequence>
<reference evidence="4" key="1">
    <citation type="submission" date="2015-05" db="EMBL/GenBank/DDBJ databases">
        <title>The complete genome of Altererythrobacter atlanticus strain 26DY36.</title>
        <authorList>
            <person name="Wu Y.-H."/>
            <person name="Cheng H."/>
            <person name="Wu X.-W."/>
        </authorList>
    </citation>
    <scope>NUCLEOTIDE SEQUENCE [LARGE SCALE GENOMIC DNA]</scope>
    <source>
        <strain evidence="4">26DY36</strain>
    </source>
</reference>
<dbReference type="PANTHER" id="PTHR32347">
    <property type="entry name" value="EFFLUX SYSTEM COMPONENT YKNX-RELATED"/>
    <property type="match status" value="1"/>
</dbReference>
<dbReference type="Proteomes" id="UP000034392">
    <property type="component" value="Chromosome"/>
</dbReference>
<dbReference type="KEGG" id="aay:WYH_03178"/>
<comment type="subcellular location">
    <subcellularLocation>
        <location evidence="1">Cell envelope</location>
    </subcellularLocation>
</comment>
<dbReference type="InterPro" id="IPR050465">
    <property type="entry name" value="UPF0194_transport"/>
</dbReference>
<accession>A0A0F7KY99</accession>
<evidence type="ECO:0000256" key="2">
    <source>
        <dbReference type="ARBA" id="ARBA00023054"/>
    </source>
</evidence>
<gene>
    <name evidence="4" type="primary">mdtN_3</name>
    <name evidence="4" type="ORF">WYH_03178</name>
</gene>
<dbReference type="GO" id="GO:0030313">
    <property type="term" value="C:cell envelope"/>
    <property type="evidence" value="ECO:0007669"/>
    <property type="project" value="UniProtKB-SubCell"/>
</dbReference>
<keyword evidence="2" id="KW-0175">Coiled coil</keyword>
<evidence type="ECO:0000313" key="4">
    <source>
        <dbReference type="EMBL" id="AKH44197.1"/>
    </source>
</evidence>
<dbReference type="Gene3D" id="2.40.50.100">
    <property type="match status" value="1"/>
</dbReference>
<dbReference type="Pfam" id="PF25881">
    <property type="entry name" value="HH_YBHG"/>
    <property type="match status" value="1"/>
</dbReference>
<dbReference type="Gene3D" id="1.10.287.470">
    <property type="entry name" value="Helix hairpin bin"/>
    <property type="match status" value="2"/>
</dbReference>
<dbReference type="PANTHER" id="PTHR32347:SF29">
    <property type="entry name" value="UPF0194 MEMBRANE PROTEIN YBHG"/>
    <property type="match status" value="1"/>
</dbReference>
<dbReference type="EMBL" id="CP011452">
    <property type="protein sequence ID" value="AKH44197.1"/>
    <property type="molecule type" value="Genomic_DNA"/>
</dbReference>
<dbReference type="Gene3D" id="2.40.30.170">
    <property type="match status" value="1"/>
</dbReference>
<dbReference type="STRING" id="1267766.WYH_03178"/>
<dbReference type="PATRIC" id="fig|1267766.3.peg.3223"/>
<dbReference type="InterPro" id="IPR059052">
    <property type="entry name" value="HH_YbhG-like"/>
</dbReference>
<feature type="domain" description="YbhG-like alpha-helical hairpin" evidence="3">
    <location>
        <begin position="76"/>
        <end position="203"/>
    </location>
</feature>
<evidence type="ECO:0000256" key="1">
    <source>
        <dbReference type="ARBA" id="ARBA00004196"/>
    </source>
</evidence>
<name>A0A0F7KY99_9SPHN</name>
<dbReference type="RefSeq" id="WP_046904577.1">
    <property type="nucleotide sequence ID" value="NZ_CP011452.2"/>
</dbReference>
<evidence type="ECO:0000313" key="5">
    <source>
        <dbReference type="Proteomes" id="UP000034392"/>
    </source>
</evidence>
<keyword evidence="5" id="KW-1185">Reference proteome</keyword>
<dbReference type="OrthoDB" id="9813967at2"/>
<dbReference type="SUPFAM" id="SSF111369">
    <property type="entry name" value="HlyD-like secretion proteins"/>
    <property type="match status" value="2"/>
</dbReference>